<accession>A0ABX2B4D0</accession>
<dbReference type="SUPFAM" id="SSF46689">
    <property type="entry name" value="Homeodomain-like"/>
    <property type="match status" value="1"/>
</dbReference>
<evidence type="ECO:0000313" key="5">
    <source>
        <dbReference type="Proteomes" id="UP000820977"/>
    </source>
</evidence>
<dbReference type="PRINTS" id="PR00455">
    <property type="entry name" value="HTHTETR"/>
</dbReference>
<reference evidence="4 5" key="1">
    <citation type="submission" date="2020-05" db="EMBL/GenBank/DDBJ databases">
        <title>Distinct polysaccharide utilization as determinants for interspecies competition between intestinal Prevotella spp.</title>
        <authorList>
            <person name="Galvez E.J.C."/>
            <person name="Iljazovic A."/>
            <person name="Strowig T."/>
        </authorList>
    </citation>
    <scope>NUCLEOTIDE SEQUENCE [LARGE SCALE GENOMIC DNA]</scope>
    <source>
        <strain evidence="4 5">PCHR</strain>
    </source>
</reference>
<name>A0ABX2B4D0_9BACT</name>
<dbReference type="RefSeq" id="WP_172345283.1">
    <property type="nucleotide sequence ID" value="NZ_CASTNK010000017.1"/>
</dbReference>
<evidence type="ECO:0000256" key="1">
    <source>
        <dbReference type="ARBA" id="ARBA00023125"/>
    </source>
</evidence>
<dbReference type="InterPro" id="IPR009057">
    <property type="entry name" value="Homeodomain-like_sf"/>
</dbReference>
<keyword evidence="5" id="KW-1185">Reference proteome</keyword>
<keyword evidence="1 2" id="KW-0238">DNA-binding</keyword>
<sequence length="212" mass="25134">MHKNKINNTSDGRNGLKRKILETAMELFKKNGVKKIKMDDIANNLSISKRTLYEIYGNKEILLLECIKYNDERLEQDLECYADKAENEIDIIVYFIKNKLHELDTTSPAFFCDINKYPTVVDYLHRTHHSDNKSDRHDFFLKGIEHGFFMPSFNIEIISKFINITMKHVIETEMYRKYSLKEIFHNLILLMIRGCCTEKGIRQLDKFLAENR</sequence>
<dbReference type="PANTHER" id="PTHR30328">
    <property type="entry name" value="TRANSCRIPTIONAL REPRESSOR"/>
    <property type="match status" value="1"/>
</dbReference>
<dbReference type="PANTHER" id="PTHR30328:SF54">
    <property type="entry name" value="HTH-TYPE TRANSCRIPTIONAL REPRESSOR SCO4008"/>
    <property type="match status" value="1"/>
</dbReference>
<feature type="domain" description="HTH tetR-type" evidence="3">
    <location>
        <begin position="14"/>
        <end position="74"/>
    </location>
</feature>
<organism evidence="4 5">
    <name type="scientific">Xylanibacter caecicola</name>
    <dbReference type="NCBI Taxonomy" id="2736294"/>
    <lineage>
        <taxon>Bacteria</taxon>
        <taxon>Pseudomonadati</taxon>
        <taxon>Bacteroidota</taxon>
        <taxon>Bacteroidia</taxon>
        <taxon>Bacteroidales</taxon>
        <taxon>Prevotellaceae</taxon>
        <taxon>Xylanibacter</taxon>
    </lineage>
</organism>
<dbReference type="InterPro" id="IPR001647">
    <property type="entry name" value="HTH_TetR"/>
</dbReference>
<evidence type="ECO:0000259" key="3">
    <source>
        <dbReference type="PROSITE" id="PS50977"/>
    </source>
</evidence>
<evidence type="ECO:0000256" key="2">
    <source>
        <dbReference type="PROSITE-ProRule" id="PRU00335"/>
    </source>
</evidence>
<protein>
    <submittedName>
        <fullName evidence="4">TetR/AcrR family transcriptional regulator</fullName>
    </submittedName>
</protein>
<evidence type="ECO:0000313" key="4">
    <source>
        <dbReference type="EMBL" id="NPE25817.1"/>
    </source>
</evidence>
<dbReference type="EMBL" id="JABKKJ010000018">
    <property type="protein sequence ID" value="NPE25817.1"/>
    <property type="molecule type" value="Genomic_DNA"/>
</dbReference>
<dbReference type="Proteomes" id="UP000820977">
    <property type="component" value="Unassembled WGS sequence"/>
</dbReference>
<dbReference type="PROSITE" id="PS50977">
    <property type="entry name" value="HTH_TETR_2"/>
    <property type="match status" value="1"/>
</dbReference>
<feature type="DNA-binding region" description="H-T-H motif" evidence="2">
    <location>
        <begin position="37"/>
        <end position="56"/>
    </location>
</feature>
<comment type="caution">
    <text evidence="4">The sequence shown here is derived from an EMBL/GenBank/DDBJ whole genome shotgun (WGS) entry which is preliminary data.</text>
</comment>
<dbReference type="InterPro" id="IPR050109">
    <property type="entry name" value="HTH-type_TetR-like_transc_reg"/>
</dbReference>
<gene>
    <name evidence="4" type="ORF">HPS54_09865</name>
</gene>
<proteinExistence type="predicted"/>
<dbReference type="Pfam" id="PF00440">
    <property type="entry name" value="TetR_N"/>
    <property type="match status" value="1"/>
</dbReference>
<dbReference type="Gene3D" id="1.10.357.10">
    <property type="entry name" value="Tetracycline Repressor, domain 2"/>
    <property type="match status" value="1"/>
</dbReference>